<evidence type="ECO:0000256" key="1">
    <source>
        <dbReference type="ARBA" id="ARBA00022490"/>
    </source>
</evidence>
<keyword evidence="5 9" id="KW-0067">ATP-binding</keyword>
<feature type="binding site" evidence="9">
    <location>
        <position position="73"/>
    </location>
    <ligand>
        <name>substrate</name>
    </ligand>
</feature>
<dbReference type="PRINTS" id="PR01020">
    <property type="entry name" value="LPSBIOSNTHSS"/>
</dbReference>
<feature type="binding site" evidence="9">
    <location>
        <begin position="88"/>
        <end position="90"/>
    </location>
    <ligand>
        <name>ATP</name>
        <dbReference type="ChEBI" id="CHEBI:30616"/>
    </ligand>
</feature>
<dbReference type="NCBIfam" id="TIGR00125">
    <property type="entry name" value="cyt_tran_rel"/>
    <property type="match status" value="1"/>
</dbReference>
<keyword evidence="6 9" id="KW-0460">Magnesium</keyword>
<evidence type="ECO:0000313" key="12">
    <source>
        <dbReference type="Proteomes" id="UP000037778"/>
    </source>
</evidence>
<keyword evidence="12" id="KW-1185">Reference proteome</keyword>
<dbReference type="GO" id="GO:0015937">
    <property type="term" value="P:coenzyme A biosynthetic process"/>
    <property type="evidence" value="ECO:0007669"/>
    <property type="project" value="UniProtKB-UniRule"/>
</dbReference>
<dbReference type="AlphaFoldDB" id="A0A0M9DC06"/>
<protein>
    <recommendedName>
        <fullName evidence="9">Phosphopantetheine adenylyltransferase</fullName>
        <ecNumber evidence="9">2.7.7.3</ecNumber>
    </recommendedName>
    <alternativeName>
        <fullName evidence="9">Dephospho-CoA pyrophosphorylase</fullName>
    </alternativeName>
    <alternativeName>
        <fullName evidence="9">Pantetheine-phosphate adenylyltransferase</fullName>
        <shortName evidence="9">PPAT</shortName>
    </alternativeName>
</protein>
<dbReference type="Pfam" id="PF01467">
    <property type="entry name" value="CTP_transf_like"/>
    <property type="match status" value="1"/>
</dbReference>
<evidence type="ECO:0000256" key="8">
    <source>
        <dbReference type="ARBA" id="ARBA00029346"/>
    </source>
</evidence>
<feature type="binding site" evidence="9">
    <location>
        <position position="17"/>
    </location>
    <ligand>
        <name>ATP</name>
        <dbReference type="ChEBI" id="CHEBI:30616"/>
    </ligand>
</feature>
<name>A0A0M9DC06_9LACO</name>
<reference evidence="11 12" key="1">
    <citation type="journal article" date="2015" name="Genome Biol. Evol.">
        <title>Functionally Structured Genomes in Lactobacillus kunkeei Colonizing the Honey Crop and Food Products of Honeybees and Stingless Bees.</title>
        <authorList>
            <person name="Tamarit D."/>
            <person name="Ellegaard K.M."/>
            <person name="Wikander J."/>
            <person name="Olofsson T."/>
            <person name="Vasquez A."/>
            <person name="Andersson S.G."/>
        </authorList>
    </citation>
    <scope>NUCLEOTIDE SEQUENCE [LARGE SCALE GENOMIC DNA]</scope>
    <source>
        <strain evidence="11 12">LAko</strain>
    </source>
</reference>
<organism evidence="11 12">
    <name type="scientific">Apilactobacillus kunkeei</name>
    <dbReference type="NCBI Taxonomy" id="148814"/>
    <lineage>
        <taxon>Bacteria</taxon>
        <taxon>Bacillati</taxon>
        <taxon>Bacillota</taxon>
        <taxon>Bacilli</taxon>
        <taxon>Lactobacillales</taxon>
        <taxon>Lactobacillaceae</taxon>
        <taxon>Apilactobacillus</taxon>
    </lineage>
</organism>
<feature type="binding site" evidence="9">
    <location>
        <begin position="123"/>
        <end position="129"/>
    </location>
    <ligand>
        <name>ATP</name>
        <dbReference type="ChEBI" id="CHEBI:30616"/>
    </ligand>
</feature>
<feature type="binding site" evidence="9">
    <location>
        <position position="9"/>
    </location>
    <ligand>
        <name>substrate</name>
    </ligand>
</feature>
<evidence type="ECO:0000259" key="10">
    <source>
        <dbReference type="Pfam" id="PF01467"/>
    </source>
</evidence>
<dbReference type="SUPFAM" id="SSF52374">
    <property type="entry name" value="Nucleotidylyl transferase"/>
    <property type="match status" value="1"/>
</dbReference>
<dbReference type="PANTHER" id="PTHR21342:SF1">
    <property type="entry name" value="PHOSPHOPANTETHEINE ADENYLYLTRANSFERASE"/>
    <property type="match status" value="1"/>
</dbReference>
<evidence type="ECO:0000256" key="7">
    <source>
        <dbReference type="ARBA" id="ARBA00022993"/>
    </source>
</evidence>
<comment type="function">
    <text evidence="9">Reversibly transfers an adenylyl group from ATP to 4'-phosphopantetheine, yielding dephospho-CoA (dPCoA) and pyrophosphate.</text>
</comment>
<dbReference type="InterPro" id="IPR014729">
    <property type="entry name" value="Rossmann-like_a/b/a_fold"/>
</dbReference>
<evidence type="ECO:0000256" key="2">
    <source>
        <dbReference type="ARBA" id="ARBA00022679"/>
    </source>
</evidence>
<dbReference type="CDD" id="cd02163">
    <property type="entry name" value="PPAT"/>
    <property type="match status" value="1"/>
</dbReference>
<dbReference type="PATRIC" id="fig|148814.8.peg.870"/>
<dbReference type="InterPro" id="IPR004821">
    <property type="entry name" value="Cyt_trans-like"/>
</dbReference>
<dbReference type="PANTHER" id="PTHR21342">
    <property type="entry name" value="PHOSPHOPANTETHEINE ADENYLYLTRANSFERASE"/>
    <property type="match status" value="1"/>
</dbReference>
<evidence type="ECO:0000256" key="3">
    <source>
        <dbReference type="ARBA" id="ARBA00022695"/>
    </source>
</evidence>
<evidence type="ECO:0000256" key="5">
    <source>
        <dbReference type="ARBA" id="ARBA00022840"/>
    </source>
</evidence>
<comment type="subunit">
    <text evidence="9">Homohexamer.</text>
</comment>
<evidence type="ECO:0000256" key="6">
    <source>
        <dbReference type="ARBA" id="ARBA00022842"/>
    </source>
</evidence>
<comment type="pathway">
    <text evidence="9">Cofactor biosynthesis; coenzyme A biosynthesis; CoA from (R)-pantothenate: step 4/5.</text>
</comment>
<sequence>MTKAIFPGSFDPLTKGHLDLIKRASKMFDEVVVTVAKNTSKNGVFSYDERMSLIKPNIEGIENVSVTSADGLTVDLAKQVGATVIVRGLRNSSDFNAESSIASMNYNLDNAIESVFLITRPEFQSVSSSLIKEIAHFGGDITPYVPQNVATALKEKLS</sequence>
<dbReference type="UniPathway" id="UPA00241">
    <property type="reaction ID" value="UER00355"/>
</dbReference>
<keyword evidence="7 9" id="KW-0173">Coenzyme A biosynthesis</keyword>
<feature type="binding site" evidence="9">
    <location>
        <position position="98"/>
    </location>
    <ligand>
        <name>ATP</name>
        <dbReference type="ChEBI" id="CHEBI:30616"/>
    </ligand>
</feature>
<dbReference type="GO" id="GO:0005737">
    <property type="term" value="C:cytoplasm"/>
    <property type="evidence" value="ECO:0007669"/>
    <property type="project" value="UniProtKB-SubCell"/>
</dbReference>
<keyword evidence="4 9" id="KW-0547">Nucleotide-binding</keyword>
<dbReference type="EMBL" id="JXCY01000006">
    <property type="protein sequence ID" value="KOY76371.1"/>
    <property type="molecule type" value="Genomic_DNA"/>
</dbReference>
<dbReference type="GO" id="GO:0005524">
    <property type="term" value="F:ATP binding"/>
    <property type="evidence" value="ECO:0007669"/>
    <property type="project" value="UniProtKB-KW"/>
</dbReference>
<keyword evidence="1 9" id="KW-0963">Cytoplasm</keyword>
<feature type="domain" description="Cytidyltransferase-like" evidence="10">
    <location>
        <begin position="5"/>
        <end position="133"/>
    </location>
</feature>
<comment type="subcellular location">
    <subcellularLocation>
        <location evidence="9">Cytoplasm</location>
    </subcellularLocation>
</comment>
<evidence type="ECO:0000256" key="4">
    <source>
        <dbReference type="ARBA" id="ARBA00022741"/>
    </source>
</evidence>
<dbReference type="InterPro" id="IPR001980">
    <property type="entry name" value="PPAT"/>
</dbReference>
<comment type="cofactor">
    <cofactor evidence="9">
        <name>Mg(2+)</name>
        <dbReference type="ChEBI" id="CHEBI:18420"/>
    </cofactor>
</comment>
<gene>
    <name evidence="9 11" type="primary">coaD</name>
    <name evidence="11" type="ORF">RZ71_08220</name>
</gene>
<dbReference type="GO" id="GO:0004595">
    <property type="term" value="F:pantetheine-phosphate adenylyltransferase activity"/>
    <property type="evidence" value="ECO:0007669"/>
    <property type="project" value="UniProtKB-UniRule"/>
</dbReference>
<proteinExistence type="inferred from homology"/>
<feature type="binding site" evidence="9">
    <location>
        <begin position="9"/>
        <end position="10"/>
    </location>
    <ligand>
        <name>ATP</name>
        <dbReference type="ChEBI" id="CHEBI:30616"/>
    </ligand>
</feature>
<evidence type="ECO:0000256" key="9">
    <source>
        <dbReference type="HAMAP-Rule" id="MF_00151"/>
    </source>
</evidence>
<comment type="catalytic activity">
    <reaction evidence="8 9">
        <text>(R)-4'-phosphopantetheine + ATP + H(+) = 3'-dephospho-CoA + diphosphate</text>
        <dbReference type="Rhea" id="RHEA:19801"/>
        <dbReference type="ChEBI" id="CHEBI:15378"/>
        <dbReference type="ChEBI" id="CHEBI:30616"/>
        <dbReference type="ChEBI" id="CHEBI:33019"/>
        <dbReference type="ChEBI" id="CHEBI:57328"/>
        <dbReference type="ChEBI" id="CHEBI:61723"/>
        <dbReference type="EC" id="2.7.7.3"/>
    </reaction>
</comment>
<dbReference type="Proteomes" id="UP000037778">
    <property type="component" value="Unassembled WGS sequence"/>
</dbReference>
<dbReference type="NCBIfam" id="TIGR01510">
    <property type="entry name" value="coaD_prev_kdtB"/>
    <property type="match status" value="1"/>
</dbReference>
<feature type="binding site" evidence="9">
    <location>
        <position position="87"/>
    </location>
    <ligand>
        <name>substrate</name>
    </ligand>
</feature>
<dbReference type="Gene3D" id="3.40.50.620">
    <property type="entry name" value="HUPs"/>
    <property type="match status" value="1"/>
</dbReference>
<dbReference type="HAMAP" id="MF_00151">
    <property type="entry name" value="PPAT_bact"/>
    <property type="match status" value="1"/>
</dbReference>
<dbReference type="EC" id="2.7.7.3" evidence="9"/>
<evidence type="ECO:0000313" key="11">
    <source>
        <dbReference type="EMBL" id="KOY76371.1"/>
    </source>
</evidence>
<comment type="similarity">
    <text evidence="9">Belongs to the bacterial CoaD family.</text>
</comment>
<feature type="binding site" evidence="9">
    <location>
        <position position="41"/>
    </location>
    <ligand>
        <name>substrate</name>
    </ligand>
</feature>
<keyword evidence="2 9" id="KW-0808">Transferase</keyword>
<accession>A0A0M9DC06</accession>
<keyword evidence="3 9" id="KW-0548">Nucleotidyltransferase</keyword>
<dbReference type="RefSeq" id="WP_053791858.1">
    <property type="nucleotide sequence ID" value="NZ_JXCY01000006.1"/>
</dbReference>
<comment type="caution">
    <text evidence="11">The sequence shown here is derived from an EMBL/GenBank/DDBJ whole genome shotgun (WGS) entry which is preliminary data.</text>
</comment>
<feature type="site" description="Transition state stabilizer" evidence="9">
    <location>
        <position position="17"/>
    </location>
</feature>